<dbReference type="PROSITE" id="PS50002">
    <property type="entry name" value="SH3"/>
    <property type="match status" value="5"/>
</dbReference>
<dbReference type="GO" id="GO:0005737">
    <property type="term" value="C:cytoplasm"/>
    <property type="evidence" value="ECO:0007669"/>
    <property type="project" value="UniProtKB-SubCell"/>
</dbReference>
<evidence type="ECO:0000256" key="12">
    <source>
        <dbReference type="ARBA" id="ARBA00037432"/>
    </source>
</evidence>
<dbReference type="PROSITE" id="PS50010">
    <property type="entry name" value="DH_2"/>
    <property type="match status" value="1"/>
</dbReference>
<feature type="domain" description="EF-hand" evidence="22">
    <location>
        <begin position="46"/>
        <end position="81"/>
    </location>
</feature>
<dbReference type="FunFam" id="2.30.30.40:FF:000072">
    <property type="entry name" value="Unconventional Myosin IB"/>
    <property type="match status" value="1"/>
</dbReference>
<dbReference type="InterPro" id="IPR000008">
    <property type="entry name" value="C2_dom"/>
</dbReference>
<dbReference type="SUPFAM" id="SSF47473">
    <property type="entry name" value="EF-hand"/>
    <property type="match status" value="2"/>
</dbReference>
<feature type="domain" description="SH3" evidence="17">
    <location>
        <begin position="1288"/>
        <end position="1352"/>
    </location>
</feature>
<dbReference type="CDD" id="cd11838">
    <property type="entry name" value="SH3_Intersectin_3"/>
    <property type="match status" value="1"/>
</dbReference>
<evidence type="ECO:0000259" key="20">
    <source>
        <dbReference type="PROSITE" id="PS50010"/>
    </source>
</evidence>
<evidence type="ECO:0000256" key="11">
    <source>
        <dbReference type="ARBA" id="ARBA00034103"/>
    </source>
</evidence>
<dbReference type="PROSITE" id="PS50003">
    <property type="entry name" value="PH_DOMAIN"/>
    <property type="match status" value="1"/>
</dbReference>
<comment type="caution">
    <text evidence="23">The sequence shown here is derived from an EMBL/GenBank/DDBJ whole genome shotgun (WGS) entry which is preliminary data.</text>
</comment>
<feature type="domain" description="EH" evidence="21">
    <location>
        <begin position="14"/>
        <end position="115"/>
    </location>
</feature>
<dbReference type="SUPFAM" id="SSF49562">
    <property type="entry name" value="C2 domain (Calcium/lipid-binding domain, CaLB)"/>
    <property type="match status" value="1"/>
</dbReference>
<dbReference type="SMART" id="SM00326">
    <property type="entry name" value="SH3"/>
    <property type="match status" value="5"/>
</dbReference>
<gene>
    <name evidence="23" type="ORF">MATL_G00155770</name>
</gene>
<dbReference type="GO" id="GO:0006897">
    <property type="term" value="P:endocytosis"/>
    <property type="evidence" value="ECO:0007669"/>
    <property type="project" value="UniProtKB-KW"/>
</dbReference>
<keyword evidence="10" id="KW-0966">Cell projection</keyword>
<dbReference type="Pfam" id="PF00621">
    <property type="entry name" value="RhoGEF"/>
    <property type="match status" value="1"/>
</dbReference>
<evidence type="ECO:0000256" key="2">
    <source>
        <dbReference type="ARBA" id="ARBA00004496"/>
    </source>
</evidence>
<dbReference type="InterPro" id="IPR035892">
    <property type="entry name" value="C2_domain_sf"/>
</dbReference>
<sequence length="1930" mass="220267">MNGGRSTWAITPEERAKHDKQFESLSPALGYISGDQARKFFLLSGLPAPVLAEIWMLADVTKDGKMDRLEFSIAMKLIKLRLQGQALPSALPLIMKQPPAPSASPSPAVPSARFGMGSLPNLSVMAMMPPVPILAPVPMSGSLTSLSSLGGRIPLVPPLVPAGVPLPRYPSLSYLAVPAGGPALLHPSHVPCAATLPVSGSLSSPMVVPSPETAKAQSLLELGSGSLQLQPAALSTTSLPALASNSPKTGLPDWAVPQASRLKYRQHFNSLDKNMSGFLSGPQVRSALAASHLTQTQLATIWNLADVDKDGRLSAEEFILAMHLVDMAKLGLPLPLTLPVDLIPPSLREGKSGEVVNGTAPSPYLGVPEKNEALQKAKSNVTFEDRRKENFDRGHAELERRRQALLEQQRREEELRAPRRELERQRKLEWEQRRRQELLSQRNQEQEDIVRLKAKKRSLELELEAVGDKHKQISDRLRDVQSKRRIQKGELDLVNQRRDRSMTEINSLQQQFEDCQRKLSQLVPEQQKLSEKLRNMGLSNLPSSTMTMLKKSVSEKNGVCRKLKEQLEALERETSSKLSEMDQYNQNIKELRESQRKQQFALDKLCAIKEDKLRELERRREEELEKKRREEEEAERRAKLEEEHRRRLQEEREAALREEEERRRQEKLKEEEEAHRRRLQQELEAKQREEEERQRQEKLKQEEEARQRRLQEEVEGKRREEEELKARLQAEKEQQERSLAEEEERRCKAEEEERKRQQEEEEKRRQWAQEVALREMEERKKLEEERKKLEEERKRLEEERRRHEEERKKQEEMRKRQEDEMKREEEERRRKEERTQEEEKKKQDEEIKKKKEEKKKQDEEVKRKEEEKRKQDEEMKRKEKEKKKQEEEEKRKQEEEVKKKEKEKKKQEEEIKKKEKEKKKQEEEKKRQEEEAREEERKRVQQEEESAARQKEEPVSHQKPPSTKTNIKGKVAALLKGIEERKGAKRAASIAQRKSAALVTYRALFTFCSRSGEELGFEAGDLIEVDESAEGEKGWLYGSVRGTVGWFPVSYVEKQPKADPSASAKPALLATASAPRSSKQEDESAAPEMSPGIASDVEQSPAPPLTPTPVPAPVPTPDPASDPAPTMASVPAEQEQVGSLQAQVLRSWTADEDSHLSVSKGNVVTVLEQQEDWWLGELNGVQGWFPASCAAMATADTVDADQQLSSADGYGILQSCQPEEFVALYTYDSPEPGDLTFSEGDTILVTEKGGDWWKGSIGDRSGVFPSNYVKPKETEVPDNTSRPAAPNKKPEIAQVTMEYTATGEDQLTLAPGQLILVLSKTPTGWWNGELQARGKKRQRGWFPVSHVKLLGSSSEKPTPTPAPARLCQVIALYDYAASSQDELNFASGQLINVLEQNDPHWWKGEINGVTGLFPTNYVKMATAETESSQQSSADMDALSLQEKKRQGYIVELIESEERHLEDLELALQVFHKFLSESGRLTEEELGLIFLNWQELITTSSKLLKALQERKRASGDRPVHMVGDVLASELSCMQAYIRFCSSQLKGAAMLQRKTDQDPEFKDFLKKIATDYRCKGMPLSSFLIKPMQRITRYPLIIKNIMESTPESHADHGQLQEALERAEELCSRVNEAVREKENVDRLEWLQGHVQCEGVTENLVFNSLTNCLGPRKLLHRGKLYKSKGSKEMQAFLFNDFLLLTHSIKQFSSSGSDKLFSPKCNTQFRMYRTPIFLNEVLVKLPSDPSSEEPIFHLSHINRVYTLKAETLNDRTTWVQKIKSASEKFIEIESKKREKTHQGRSPNDSGIGRLLITILEAIELKACKPNGKANPYCEVTMGEQCYVSRTLNDTLNPKWNFNCQFFIKDIYQDVLCITILEKDPFAPDAFLGRTEVPVATIRKELGNKGPANRRLLLQEVATGEVWVQLDLQLFDQKTST</sequence>
<dbReference type="InterPro" id="IPR000261">
    <property type="entry name" value="EH_dom"/>
</dbReference>
<dbReference type="InterPro" id="IPR035899">
    <property type="entry name" value="DBL_dom_sf"/>
</dbReference>
<feature type="coiled-coil region" evidence="15">
    <location>
        <begin position="388"/>
        <end position="518"/>
    </location>
</feature>
<dbReference type="PROSITE" id="PS00741">
    <property type="entry name" value="DH_1"/>
    <property type="match status" value="1"/>
</dbReference>
<evidence type="ECO:0000256" key="10">
    <source>
        <dbReference type="ARBA" id="ARBA00023273"/>
    </source>
</evidence>
<dbReference type="Pfam" id="PF00168">
    <property type="entry name" value="C2"/>
    <property type="match status" value="1"/>
</dbReference>
<dbReference type="Gene3D" id="1.20.900.10">
    <property type="entry name" value="Dbl homology (DH) domain"/>
    <property type="match status" value="1"/>
</dbReference>
<dbReference type="Gene3D" id="2.30.29.30">
    <property type="entry name" value="Pleckstrin-homology domain (PH domain)/Phosphotyrosine-binding domain (PTB)"/>
    <property type="match status" value="1"/>
</dbReference>
<dbReference type="Gene3D" id="1.10.238.10">
    <property type="entry name" value="EF-hand"/>
    <property type="match status" value="2"/>
</dbReference>
<dbReference type="SUPFAM" id="SSF50729">
    <property type="entry name" value="PH domain-like"/>
    <property type="match status" value="1"/>
</dbReference>
<evidence type="ECO:0000313" key="24">
    <source>
        <dbReference type="Proteomes" id="UP001046870"/>
    </source>
</evidence>
<keyword evidence="24" id="KW-1185">Reference proteome</keyword>
<dbReference type="GO" id="GO:0045202">
    <property type="term" value="C:synapse"/>
    <property type="evidence" value="ECO:0007669"/>
    <property type="project" value="UniProtKB-SubCell"/>
</dbReference>
<feature type="domain" description="DH" evidence="20">
    <location>
        <begin position="1444"/>
        <end position="1629"/>
    </location>
</feature>
<feature type="domain" description="PH" evidence="18">
    <location>
        <begin position="1668"/>
        <end position="1777"/>
    </location>
</feature>
<evidence type="ECO:0000256" key="4">
    <source>
        <dbReference type="ARBA" id="ARBA00022490"/>
    </source>
</evidence>
<evidence type="ECO:0000256" key="13">
    <source>
        <dbReference type="ARBA" id="ARBA00040640"/>
    </source>
</evidence>
<dbReference type="FunFam" id="2.60.40.150:FF:000029">
    <property type="entry name" value="Intersectin 1"/>
    <property type="match status" value="1"/>
</dbReference>
<dbReference type="SMART" id="SM00239">
    <property type="entry name" value="C2"/>
    <property type="match status" value="1"/>
</dbReference>
<evidence type="ECO:0000256" key="7">
    <source>
        <dbReference type="ARBA" id="ARBA00022837"/>
    </source>
</evidence>
<keyword evidence="3 14" id="KW-0728">SH3 domain</keyword>
<feature type="domain" description="SH3" evidence="17">
    <location>
        <begin position="1364"/>
        <end position="1423"/>
    </location>
</feature>
<feature type="domain" description="SH3" evidence="17">
    <location>
        <begin position="1137"/>
        <end position="1195"/>
    </location>
</feature>
<feature type="compositionally biased region" description="Low complexity" evidence="16">
    <location>
        <begin position="1058"/>
        <end position="1075"/>
    </location>
</feature>
<dbReference type="FunFam" id="2.30.29.30:FF:000069">
    <property type="entry name" value="Intersectin 1"/>
    <property type="match status" value="1"/>
</dbReference>
<dbReference type="PROSITE" id="PS50222">
    <property type="entry name" value="EF_HAND_2"/>
    <property type="match status" value="2"/>
</dbReference>
<feature type="domain" description="SH3" evidence="17">
    <location>
        <begin position="996"/>
        <end position="1057"/>
    </location>
</feature>
<feature type="domain" description="C2" evidence="19">
    <location>
        <begin position="1786"/>
        <end position="1901"/>
    </location>
</feature>
<dbReference type="PANTHER" id="PTHR46006">
    <property type="entry name" value="RHO GUANINE NUCLEOTIDE EXCHANGE FACTOR AT 64C, ISOFORM A"/>
    <property type="match status" value="1"/>
</dbReference>
<dbReference type="EMBL" id="JAFDVH010000013">
    <property type="protein sequence ID" value="KAG7465648.1"/>
    <property type="molecule type" value="Genomic_DNA"/>
</dbReference>
<dbReference type="PROSITE" id="PS50031">
    <property type="entry name" value="EH"/>
    <property type="match status" value="2"/>
</dbReference>
<reference evidence="23" key="1">
    <citation type="submission" date="2021-01" db="EMBL/GenBank/DDBJ databases">
        <authorList>
            <person name="Zahm M."/>
            <person name="Roques C."/>
            <person name="Cabau C."/>
            <person name="Klopp C."/>
            <person name="Donnadieu C."/>
            <person name="Jouanno E."/>
            <person name="Lampietro C."/>
            <person name="Louis A."/>
            <person name="Herpin A."/>
            <person name="Echchiki A."/>
            <person name="Berthelot C."/>
            <person name="Parey E."/>
            <person name="Roest-Crollius H."/>
            <person name="Braasch I."/>
            <person name="Postlethwait J."/>
            <person name="Bobe J."/>
            <person name="Montfort J."/>
            <person name="Bouchez O."/>
            <person name="Begum T."/>
            <person name="Mejri S."/>
            <person name="Adams A."/>
            <person name="Chen W.-J."/>
            <person name="Guiguen Y."/>
        </authorList>
    </citation>
    <scope>NUCLEOTIDE SEQUENCE</scope>
    <source>
        <strain evidence="23">YG-15Mar2019-1</strain>
        <tissue evidence="23">Brain</tissue>
    </source>
</reference>
<dbReference type="Pfam" id="PF07653">
    <property type="entry name" value="SH3_2"/>
    <property type="match status" value="2"/>
</dbReference>
<dbReference type="GO" id="GO:0005509">
    <property type="term" value="F:calcium ion binding"/>
    <property type="evidence" value="ECO:0007669"/>
    <property type="project" value="InterPro"/>
</dbReference>
<evidence type="ECO:0000259" key="21">
    <source>
        <dbReference type="PROSITE" id="PS50031"/>
    </source>
</evidence>
<dbReference type="GO" id="GO:0035556">
    <property type="term" value="P:intracellular signal transduction"/>
    <property type="evidence" value="ECO:0007669"/>
    <property type="project" value="InterPro"/>
</dbReference>
<dbReference type="InterPro" id="IPR002048">
    <property type="entry name" value="EF_hand_dom"/>
</dbReference>
<dbReference type="CDD" id="cd00160">
    <property type="entry name" value="RhoGEF"/>
    <property type="match status" value="1"/>
</dbReference>
<evidence type="ECO:0000256" key="5">
    <source>
        <dbReference type="ARBA" id="ARBA00022583"/>
    </source>
</evidence>
<evidence type="ECO:0000256" key="6">
    <source>
        <dbReference type="ARBA" id="ARBA00022723"/>
    </source>
</evidence>
<dbReference type="Gene3D" id="2.60.40.150">
    <property type="entry name" value="C2 domain"/>
    <property type="match status" value="1"/>
</dbReference>
<dbReference type="SMART" id="SM00027">
    <property type="entry name" value="EH"/>
    <property type="match status" value="2"/>
</dbReference>
<dbReference type="GO" id="GO:0005085">
    <property type="term" value="F:guanyl-nucleotide exchange factor activity"/>
    <property type="evidence" value="ECO:0007669"/>
    <property type="project" value="InterPro"/>
</dbReference>
<organism evidence="23 24">
    <name type="scientific">Megalops atlanticus</name>
    <name type="common">Tarpon</name>
    <name type="synonym">Clupea gigantea</name>
    <dbReference type="NCBI Taxonomy" id="7932"/>
    <lineage>
        <taxon>Eukaryota</taxon>
        <taxon>Metazoa</taxon>
        <taxon>Chordata</taxon>
        <taxon>Craniata</taxon>
        <taxon>Vertebrata</taxon>
        <taxon>Euteleostomi</taxon>
        <taxon>Actinopterygii</taxon>
        <taxon>Neopterygii</taxon>
        <taxon>Teleostei</taxon>
        <taxon>Elopiformes</taxon>
        <taxon>Megalopidae</taxon>
        <taxon>Megalops</taxon>
    </lineage>
</organism>
<dbReference type="Pfam" id="PF12763">
    <property type="entry name" value="EH"/>
    <property type="match status" value="2"/>
</dbReference>
<dbReference type="PANTHER" id="PTHR46006:SF6">
    <property type="entry name" value="INTERSECTIN-2 ISOFORM X1"/>
    <property type="match status" value="1"/>
</dbReference>
<dbReference type="OrthoDB" id="2015333at2759"/>
<feature type="compositionally biased region" description="Pro residues" evidence="16">
    <location>
        <begin position="1101"/>
        <end position="1122"/>
    </location>
</feature>
<dbReference type="InterPro" id="IPR001849">
    <property type="entry name" value="PH_domain"/>
</dbReference>
<feature type="domain" description="EF-hand" evidence="22">
    <location>
        <begin position="293"/>
        <end position="328"/>
    </location>
</feature>
<dbReference type="GO" id="GO:0035025">
    <property type="term" value="P:positive regulation of Rho protein signal transduction"/>
    <property type="evidence" value="ECO:0007669"/>
    <property type="project" value="TreeGrafter"/>
</dbReference>
<name>A0A9D3PU00_MEGAT</name>
<feature type="compositionally biased region" description="Basic and acidic residues" evidence="16">
    <location>
        <begin position="618"/>
        <end position="956"/>
    </location>
</feature>
<evidence type="ECO:0000256" key="14">
    <source>
        <dbReference type="PROSITE-ProRule" id="PRU00192"/>
    </source>
</evidence>
<evidence type="ECO:0000256" key="3">
    <source>
        <dbReference type="ARBA" id="ARBA00022443"/>
    </source>
</evidence>
<dbReference type="Pfam" id="PF14604">
    <property type="entry name" value="SH3_9"/>
    <property type="match status" value="1"/>
</dbReference>
<feature type="coiled-coil region" evidence="15">
    <location>
        <begin position="1609"/>
        <end position="1636"/>
    </location>
</feature>
<evidence type="ECO:0000256" key="15">
    <source>
        <dbReference type="SAM" id="Coils"/>
    </source>
</evidence>
<evidence type="ECO:0000256" key="1">
    <source>
        <dbReference type="ARBA" id="ARBA00004316"/>
    </source>
</evidence>
<dbReference type="SMART" id="SM00054">
    <property type="entry name" value="EFh"/>
    <property type="match status" value="3"/>
</dbReference>
<dbReference type="InterPro" id="IPR051480">
    <property type="entry name" value="Endocytic_GEF_Adapter"/>
</dbReference>
<proteinExistence type="predicted"/>
<feature type="region of interest" description="Disordered" evidence="16">
    <location>
        <begin position="1269"/>
        <end position="1290"/>
    </location>
</feature>
<dbReference type="Gene3D" id="2.30.30.40">
    <property type="entry name" value="SH3 Domains"/>
    <property type="match status" value="5"/>
</dbReference>
<comment type="subcellular location">
    <subcellularLocation>
        <location evidence="1">Cell projection</location>
    </subcellularLocation>
    <subcellularLocation>
        <location evidence="2">Cytoplasm</location>
    </subcellularLocation>
    <subcellularLocation>
        <location evidence="11">Synapse</location>
    </subcellularLocation>
</comment>
<dbReference type="Pfam" id="PF16652">
    <property type="entry name" value="PH_13"/>
    <property type="match status" value="1"/>
</dbReference>
<evidence type="ECO:0000259" key="22">
    <source>
        <dbReference type="PROSITE" id="PS50222"/>
    </source>
</evidence>
<dbReference type="InterPro" id="IPR001331">
    <property type="entry name" value="GDS_CDC24_CS"/>
</dbReference>
<evidence type="ECO:0000259" key="19">
    <source>
        <dbReference type="PROSITE" id="PS50004"/>
    </source>
</evidence>
<dbReference type="InterPro" id="IPR001452">
    <property type="entry name" value="SH3_domain"/>
</dbReference>
<evidence type="ECO:0000256" key="8">
    <source>
        <dbReference type="ARBA" id="ARBA00023018"/>
    </source>
</evidence>
<protein>
    <recommendedName>
        <fullName evidence="13">Osteoclast-stimulating factor 1</fullName>
    </recommendedName>
</protein>
<dbReference type="PROSITE" id="PS00018">
    <property type="entry name" value="EF_HAND_1"/>
    <property type="match status" value="1"/>
</dbReference>
<feature type="region of interest" description="Disordered" evidence="16">
    <location>
        <begin position="1057"/>
        <end position="1137"/>
    </location>
</feature>
<evidence type="ECO:0000259" key="17">
    <source>
        <dbReference type="PROSITE" id="PS50002"/>
    </source>
</evidence>
<dbReference type="SMART" id="SM00325">
    <property type="entry name" value="RhoGEF"/>
    <property type="match status" value="1"/>
</dbReference>
<dbReference type="FunFam" id="1.10.238.10:FF:000055">
    <property type="entry name" value="Intersectin-1 isoform 1"/>
    <property type="match status" value="1"/>
</dbReference>
<dbReference type="Pfam" id="PF00018">
    <property type="entry name" value="SH3_1"/>
    <property type="match status" value="2"/>
</dbReference>
<dbReference type="SMART" id="SM00233">
    <property type="entry name" value="PH"/>
    <property type="match status" value="1"/>
</dbReference>
<keyword evidence="8" id="KW-0770">Synapse</keyword>
<dbReference type="CDD" id="cd00052">
    <property type="entry name" value="EH"/>
    <property type="match status" value="2"/>
</dbReference>
<keyword evidence="5" id="KW-0254">Endocytosis</keyword>
<dbReference type="InterPro" id="IPR011993">
    <property type="entry name" value="PH-like_dom_sf"/>
</dbReference>
<keyword evidence="4" id="KW-0963">Cytoplasm</keyword>
<dbReference type="PROSITE" id="PS50004">
    <property type="entry name" value="C2"/>
    <property type="match status" value="1"/>
</dbReference>
<evidence type="ECO:0000256" key="9">
    <source>
        <dbReference type="ARBA" id="ARBA00023043"/>
    </source>
</evidence>
<dbReference type="InterPro" id="IPR011992">
    <property type="entry name" value="EF-hand-dom_pair"/>
</dbReference>
<dbReference type="SUPFAM" id="SSF48065">
    <property type="entry name" value="DBL homology domain (DH-domain)"/>
    <property type="match status" value="1"/>
</dbReference>
<evidence type="ECO:0000259" key="18">
    <source>
        <dbReference type="PROSITE" id="PS50003"/>
    </source>
</evidence>
<keyword evidence="7" id="KW-0106">Calcium</keyword>
<dbReference type="Proteomes" id="UP001046870">
    <property type="component" value="Chromosome 13"/>
</dbReference>
<feature type="domain" description="EH" evidence="21">
    <location>
        <begin position="260"/>
        <end position="349"/>
    </location>
</feature>
<evidence type="ECO:0000313" key="23">
    <source>
        <dbReference type="EMBL" id="KAG7465648.1"/>
    </source>
</evidence>
<keyword evidence="15" id="KW-0175">Coiled coil</keyword>
<dbReference type="GO" id="GO:0042995">
    <property type="term" value="C:cell projection"/>
    <property type="evidence" value="ECO:0007669"/>
    <property type="project" value="UniProtKB-SubCell"/>
</dbReference>
<dbReference type="CDD" id="cd11994">
    <property type="entry name" value="SH3_Intersectin2_4"/>
    <property type="match status" value="1"/>
</dbReference>
<dbReference type="InterPro" id="IPR000219">
    <property type="entry name" value="DH_dom"/>
</dbReference>
<evidence type="ECO:0000256" key="16">
    <source>
        <dbReference type="SAM" id="MobiDB-lite"/>
    </source>
</evidence>
<keyword evidence="9" id="KW-0040">ANK repeat</keyword>
<dbReference type="InterPro" id="IPR018247">
    <property type="entry name" value="EF_Hand_1_Ca_BS"/>
</dbReference>
<dbReference type="PRINTS" id="PR00499">
    <property type="entry name" value="P67PHOX"/>
</dbReference>
<keyword evidence="6" id="KW-0479">Metal-binding</keyword>
<feature type="region of interest" description="Disordered" evidence="16">
    <location>
        <begin position="618"/>
        <end position="970"/>
    </location>
</feature>
<dbReference type="InterPro" id="IPR035740">
    <property type="entry name" value="Intersectin-2_SH3_4"/>
</dbReference>
<comment type="function">
    <text evidence="12">Induces bone resorption, acting probably through a signaling cascade which results in the secretion of factor(s) enhancing osteoclast formation and activity.</text>
</comment>
<dbReference type="PRINTS" id="PR00452">
    <property type="entry name" value="SH3DOMAIN"/>
</dbReference>
<dbReference type="InterPro" id="IPR036028">
    <property type="entry name" value="SH3-like_dom_sf"/>
</dbReference>
<feature type="domain" description="SH3" evidence="17">
    <location>
        <begin position="1216"/>
        <end position="1274"/>
    </location>
</feature>
<dbReference type="SUPFAM" id="SSF50044">
    <property type="entry name" value="SH3-domain"/>
    <property type="match status" value="5"/>
</dbReference>
<accession>A0A9D3PU00</accession>